<evidence type="ECO:0000313" key="2">
    <source>
        <dbReference type="EMBL" id="SPM40537.1"/>
    </source>
</evidence>
<feature type="region of interest" description="Disordered" evidence="1">
    <location>
        <begin position="352"/>
        <end position="381"/>
    </location>
</feature>
<reference evidence="2 3" key="1">
    <citation type="submission" date="2017-01" db="EMBL/GenBank/DDBJ databases">
        <authorList>
            <consortium name="Urmite Genomes"/>
        </authorList>
    </citation>
    <scope>NUCLEOTIDE SEQUENCE [LARGE SCALE GENOMIC DNA]</scope>
    <source>
        <strain evidence="2 3">AB215</strain>
    </source>
</reference>
<name>A0A2U3P9U7_9MYCO</name>
<sequence>VATGANEKYWKDARLPGVLKHCLLKRYLPVFLIRTSSIAGRAAYFDGFAGRGVYENGALGSAGQMLEFAVGRQYGPDKTPISLYLCEKDPESFAALEELCGKYREKNIEVHTRRDDASNYLGESLPSFSTLPAFLFLDPCGVGIPFDDLVAALNRGGAKPWPPTEALINFSLEAVRRIGGHVTSKTPSEKTMKTLDVSLGGDWWREYFANGVTDEAVNGVVQEFAKRLAKATRTTLIGVPVQRAPTHKPIYHLIFATRHPAGVWHFAHCTAKAIEDWWAQVRAEQEQQAGPGLFDVNPHIEDVERKAIPVIAENIRKLVARRGEVRLGDDPVQVFGEYLGRVRESAARKAVKELHKSGETPSTGVGGKVENLRVTPNQTAS</sequence>
<accession>A0A2U3P9U7</accession>
<dbReference type="Proteomes" id="UP000240424">
    <property type="component" value="Unassembled WGS sequence"/>
</dbReference>
<dbReference type="NCBIfam" id="TIGR04474">
    <property type="entry name" value="tcm_partner"/>
    <property type="match status" value="1"/>
</dbReference>
<organism evidence="2 3">
    <name type="scientific">Mycobacterium numidiamassiliense</name>
    <dbReference type="NCBI Taxonomy" id="1841861"/>
    <lineage>
        <taxon>Bacteria</taxon>
        <taxon>Bacillati</taxon>
        <taxon>Actinomycetota</taxon>
        <taxon>Actinomycetes</taxon>
        <taxon>Mycobacteriales</taxon>
        <taxon>Mycobacteriaceae</taxon>
        <taxon>Mycobacterium</taxon>
    </lineage>
</organism>
<dbReference type="STRING" id="1841861.GCA_900157365_01057"/>
<evidence type="ECO:0000313" key="3">
    <source>
        <dbReference type="Proteomes" id="UP000240424"/>
    </source>
</evidence>
<dbReference type="AlphaFoldDB" id="A0A2U3P9U7"/>
<proteinExistence type="predicted"/>
<dbReference type="InterPro" id="IPR031009">
    <property type="entry name" value="Tcm_partner"/>
</dbReference>
<evidence type="ECO:0000256" key="1">
    <source>
        <dbReference type="SAM" id="MobiDB-lite"/>
    </source>
</evidence>
<keyword evidence="3" id="KW-1185">Reference proteome</keyword>
<gene>
    <name evidence="2" type="ORF">MNAB215_2738</name>
</gene>
<dbReference type="EMBL" id="FUEZ01000004">
    <property type="protein sequence ID" value="SPM40537.1"/>
    <property type="molecule type" value="Genomic_DNA"/>
</dbReference>
<protein>
    <submittedName>
        <fullName evidence="2">Uncharacterized protein RMCN_2886</fullName>
    </submittedName>
</protein>
<feature type="non-terminal residue" evidence="2">
    <location>
        <position position="1"/>
    </location>
</feature>